<comment type="caution">
    <text evidence="2">The sequence shown here is derived from an EMBL/GenBank/DDBJ whole genome shotgun (WGS) entry which is preliminary data.</text>
</comment>
<evidence type="ECO:0000259" key="1">
    <source>
        <dbReference type="PROSITE" id="PS51038"/>
    </source>
</evidence>
<evidence type="ECO:0000313" key="3">
    <source>
        <dbReference type="Proteomes" id="UP001152561"/>
    </source>
</evidence>
<dbReference type="Pfam" id="PF05641">
    <property type="entry name" value="Agenet"/>
    <property type="match status" value="1"/>
</dbReference>
<organism evidence="2 3">
    <name type="scientific">Anisodus acutangulus</name>
    <dbReference type="NCBI Taxonomy" id="402998"/>
    <lineage>
        <taxon>Eukaryota</taxon>
        <taxon>Viridiplantae</taxon>
        <taxon>Streptophyta</taxon>
        <taxon>Embryophyta</taxon>
        <taxon>Tracheophyta</taxon>
        <taxon>Spermatophyta</taxon>
        <taxon>Magnoliopsida</taxon>
        <taxon>eudicotyledons</taxon>
        <taxon>Gunneridae</taxon>
        <taxon>Pentapetalae</taxon>
        <taxon>asterids</taxon>
        <taxon>lamiids</taxon>
        <taxon>Solanales</taxon>
        <taxon>Solanaceae</taxon>
        <taxon>Solanoideae</taxon>
        <taxon>Hyoscyameae</taxon>
        <taxon>Anisodus</taxon>
    </lineage>
</organism>
<protein>
    <recommendedName>
        <fullName evidence="1">BAH domain-containing protein</fullName>
    </recommendedName>
</protein>
<dbReference type="InterPro" id="IPR001025">
    <property type="entry name" value="BAH_dom"/>
</dbReference>
<dbReference type="InterPro" id="IPR014002">
    <property type="entry name" value="Agenet_dom_plant"/>
</dbReference>
<dbReference type="SMART" id="SM00743">
    <property type="entry name" value="Agenet"/>
    <property type="match status" value="2"/>
</dbReference>
<dbReference type="Pfam" id="PF01426">
    <property type="entry name" value="BAH"/>
    <property type="match status" value="1"/>
</dbReference>
<dbReference type="SMART" id="SM00439">
    <property type="entry name" value="BAH"/>
    <property type="match status" value="1"/>
</dbReference>
<proteinExistence type="predicted"/>
<sequence length="670" mass="76090">MGEYVKWEEVCVSGDKGRREVHYYLKRRDGVSDLAVVGKEKSLRHMSYYYAIKDLSLLSLSNSSSLLKLRSRREVIDWLNSILPVSDSDTPKADSPIGGYSDSKNAGDVNSGVVKNVQTRLQGEHATEFMWLGSPWTCRKKRKHYQSFNRNGVIVSVHEFVYVLAEEDKKLVTYLDDIYEDSRGNRMVVVRWFHKIDEVGIVLPNNYNDREIFFSLCLQTLSIECIDGLVSVLSPQHYEKFLSEVRHTQVKPFVCRWQFDNDDLQPFDITQIKGYWYQDIMKYLSFQSSARIQPACDGLKGGGHDIDSSGSRPKKRLRLTKAGDMYKLSTQRKETSECDLKDVNSGLKGRPDVTLPAKDVVEHSRCFTIGAQVEILSQDSGIRNCWLRAMIIKKHKNKVKVQYQDIKDADDEAKNLEEWVLASKLAAADASGARISGRSILRPSPMSNTCKVSWAVNIGCIVDAWWHNGWWEGIVVETESEDKLHVCLLGEKREIIIGRGDLRHSQEWLGDEWRNLKEKPELVSALAAVKVNQVIDDSSHNEQEQTAISDGQELSSVPCKNISDNTSITGLVDGQENKIEEPKVVRDLSKDNLLAQLQWKSSGKRRHCRSPVHKVHYGVNKSQNSRDLISGSSRKFFFPSVKVDSENCKYISDSVFKSVVSPLTSLVMSR</sequence>
<accession>A0A9Q1R5A0</accession>
<gene>
    <name evidence="2" type="ORF">K7X08_013452</name>
</gene>
<keyword evidence="3" id="KW-1185">Reference proteome</keyword>
<dbReference type="PROSITE" id="PS51038">
    <property type="entry name" value="BAH"/>
    <property type="match status" value="1"/>
</dbReference>
<dbReference type="Proteomes" id="UP001152561">
    <property type="component" value="Unassembled WGS sequence"/>
</dbReference>
<name>A0A9Q1R5A0_9SOLA</name>
<dbReference type="PANTHER" id="PTHR31917:SF58">
    <property type="entry name" value="AGENET AND BROMO-ADJACENT HOMOLOGY (BAH) DOMAIN-CONTAINING PROTEIN"/>
    <property type="match status" value="1"/>
</dbReference>
<evidence type="ECO:0000313" key="2">
    <source>
        <dbReference type="EMBL" id="KAJ8539200.1"/>
    </source>
</evidence>
<dbReference type="CDD" id="cd20405">
    <property type="entry name" value="Tudor_Agenet_AtDUF_rpt1_3"/>
    <property type="match status" value="1"/>
</dbReference>
<dbReference type="Gene3D" id="2.30.30.490">
    <property type="match status" value="1"/>
</dbReference>
<dbReference type="InterPro" id="IPR043151">
    <property type="entry name" value="BAH_sf"/>
</dbReference>
<reference evidence="3" key="1">
    <citation type="journal article" date="2023" name="Proc. Natl. Acad. Sci. U.S.A.">
        <title>Genomic and structural basis for evolution of tropane alkaloid biosynthesis.</title>
        <authorList>
            <person name="Wanga Y.-J."/>
            <person name="Taina T."/>
            <person name="Yua J.-Y."/>
            <person name="Lia J."/>
            <person name="Xua B."/>
            <person name="Chenc J."/>
            <person name="D'Auriad J.C."/>
            <person name="Huanga J.-P."/>
            <person name="Huanga S.-X."/>
        </authorList>
    </citation>
    <scope>NUCLEOTIDE SEQUENCE [LARGE SCALE GENOMIC DNA]</scope>
    <source>
        <strain evidence="3">cv. KIB-2019</strain>
    </source>
</reference>
<dbReference type="OrthoDB" id="1883212at2759"/>
<dbReference type="AlphaFoldDB" id="A0A9Q1R5A0"/>
<dbReference type="EMBL" id="JAJAGQ010000016">
    <property type="protein sequence ID" value="KAJ8539200.1"/>
    <property type="molecule type" value="Genomic_DNA"/>
</dbReference>
<dbReference type="GO" id="GO:0003682">
    <property type="term" value="F:chromatin binding"/>
    <property type="evidence" value="ECO:0007669"/>
    <property type="project" value="InterPro"/>
</dbReference>
<dbReference type="InterPro" id="IPR008395">
    <property type="entry name" value="Agenet-like_dom"/>
</dbReference>
<feature type="domain" description="BAH" evidence="1">
    <location>
        <begin position="153"/>
        <end position="270"/>
    </location>
</feature>
<dbReference type="PANTHER" id="PTHR31917">
    <property type="entry name" value="AGENET DOMAIN-CONTAINING PROTEIN-RELATED"/>
    <property type="match status" value="1"/>
</dbReference>